<accession>A0A1H4CJD6</accession>
<keyword evidence="2" id="KW-1185">Reference proteome</keyword>
<dbReference type="InterPro" id="IPR029052">
    <property type="entry name" value="Metallo-depent_PP-like"/>
</dbReference>
<reference evidence="1 2" key="1">
    <citation type="submission" date="2016-10" db="EMBL/GenBank/DDBJ databases">
        <authorList>
            <person name="de Groot N.N."/>
        </authorList>
    </citation>
    <scope>NUCLEOTIDE SEQUENCE [LARGE SCALE GENOMIC DNA]</scope>
    <source>
        <strain evidence="1 2">Vu-144</strain>
    </source>
</reference>
<dbReference type="Proteomes" id="UP000199041">
    <property type="component" value="Unassembled WGS sequence"/>
</dbReference>
<organism evidence="1 2">
    <name type="scientific">Arachidicoccus rhizosphaerae</name>
    <dbReference type="NCBI Taxonomy" id="551991"/>
    <lineage>
        <taxon>Bacteria</taxon>
        <taxon>Pseudomonadati</taxon>
        <taxon>Bacteroidota</taxon>
        <taxon>Chitinophagia</taxon>
        <taxon>Chitinophagales</taxon>
        <taxon>Chitinophagaceae</taxon>
        <taxon>Arachidicoccus</taxon>
    </lineage>
</organism>
<dbReference type="RefSeq" id="WP_139188197.1">
    <property type="nucleotide sequence ID" value="NZ_FNQY01000032.1"/>
</dbReference>
<dbReference type="SUPFAM" id="SSF56300">
    <property type="entry name" value="Metallo-dependent phosphatases"/>
    <property type="match status" value="1"/>
</dbReference>
<gene>
    <name evidence="1" type="ORF">SAMN05192529_13222</name>
</gene>
<protein>
    <submittedName>
        <fullName evidence="1">Calcineurin-like phosphoesterase superfamily protein</fullName>
    </submittedName>
</protein>
<dbReference type="Gene3D" id="3.60.21.10">
    <property type="match status" value="1"/>
</dbReference>
<proteinExistence type="predicted"/>
<evidence type="ECO:0000313" key="2">
    <source>
        <dbReference type="Proteomes" id="UP000199041"/>
    </source>
</evidence>
<dbReference type="EMBL" id="FNQY01000032">
    <property type="protein sequence ID" value="SEA60477.1"/>
    <property type="molecule type" value="Genomic_DNA"/>
</dbReference>
<name>A0A1H4CJD6_9BACT</name>
<sequence>MTDHIIDQINKHVGHDDIMINLGDFVFKNHTFIPQLRDRIVCRNLHHIIGNHDTKIEKYNDKFSSLSDMMELNYHGHIFLLCHYAMRVWHHMHKGHFHLYGHSHDAIDRHPNKAWGRSMDVGIDSAYRLLGEYRPFHIDEIIQILSKRESVPQSFKDSG</sequence>
<evidence type="ECO:0000313" key="1">
    <source>
        <dbReference type="EMBL" id="SEA60477.1"/>
    </source>
</evidence>
<dbReference type="AlphaFoldDB" id="A0A1H4CJD6"/>
<dbReference type="OrthoDB" id="5380073at2"/>